<evidence type="ECO:0000313" key="3">
    <source>
        <dbReference type="Proteomes" id="UP001235064"/>
    </source>
</evidence>
<name>A0ABT7MW26_9MICO</name>
<dbReference type="RefSeq" id="WP_286287228.1">
    <property type="nucleotide sequence ID" value="NZ_JASXSZ010000001.1"/>
</dbReference>
<evidence type="ECO:0000313" key="2">
    <source>
        <dbReference type="EMBL" id="MDL9978644.1"/>
    </source>
</evidence>
<dbReference type="EMBL" id="JASXSZ010000001">
    <property type="protein sequence ID" value="MDL9978644.1"/>
    <property type="molecule type" value="Genomic_DNA"/>
</dbReference>
<proteinExistence type="predicted"/>
<protein>
    <recommendedName>
        <fullName evidence="4">DUF4254 domain-containing protein</fullName>
    </recommendedName>
</protein>
<evidence type="ECO:0000256" key="1">
    <source>
        <dbReference type="SAM" id="MobiDB-lite"/>
    </source>
</evidence>
<dbReference type="Proteomes" id="UP001235064">
    <property type="component" value="Unassembled WGS sequence"/>
</dbReference>
<evidence type="ECO:0008006" key="4">
    <source>
        <dbReference type="Google" id="ProtNLM"/>
    </source>
</evidence>
<comment type="caution">
    <text evidence="2">The sequence shown here is derived from an EMBL/GenBank/DDBJ whole genome shotgun (WGS) entry which is preliminary data.</text>
</comment>
<organism evidence="2 3">
    <name type="scientific">Microbacterium candidum</name>
    <dbReference type="NCBI Taxonomy" id="3041922"/>
    <lineage>
        <taxon>Bacteria</taxon>
        <taxon>Bacillati</taxon>
        <taxon>Actinomycetota</taxon>
        <taxon>Actinomycetes</taxon>
        <taxon>Micrococcales</taxon>
        <taxon>Microbacteriaceae</taxon>
        <taxon>Microbacterium</taxon>
    </lineage>
</organism>
<accession>A0ABT7MW26</accession>
<gene>
    <name evidence="2" type="ORF">QSV35_04815</name>
</gene>
<feature type="region of interest" description="Disordered" evidence="1">
    <location>
        <begin position="231"/>
        <end position="250"/>
    </location>
</feature>
<sequence>MSTLTTPRPAHVQAMSTRLVGPIRYPLAVRLYDSWWIGRRDADPQLAHTPARGEQPSASLRALDAVRGERCEREWMSAELRAASLIDRRTGLTRMAEALRAQIDEWTTQIEEQGAVSPEDLAHVPKTEAHLDPAQRTARRQREAAARVAPLVSVRDAARRELAGIPRELADIDGKLTTLFDSLRARVTAITHYYERRCNTLIRGYLRRAPGDADHPLNTRIPLRRPAWADAPNPWVPTAATPTINEEPEK</sequence>
<reference evidence="2 3" key="1">
    <citation type="submission" date="2023-06" db="EMBL/GenBank/DDBJ databases">
        <title>Microbacterium sp. nov., isolated from a waste landfill.</title>
        <authorList>
            <person name="Wen W."/>
        </authorList>
    </citation>
    <scope>NUCLEOTIDE SEQUENCE [LARGE SCALE GENOMIC DNA]</scope>
    <source>
        <strain evidence="2 3">ASV49</strain>
    </source>
</reference>
<keyword evidence="3" id="KW-1185">Reference proteome</keyword>